<name>A0A0K8SIS0_LYGHE</name>
<protein>
    <submittedName>
        <fullName evidence="1">Uncharacterized protein</fullName>
    </submittedName>
</protein>
<feature type="non-terminal residue" evidence="1">
    <location>
        <position position="1"/>
    </location>
</feature>
<dbReference type="EMBL" id="GBRD01013131">
    <property type="protein sequence ID" value="JAG52695.1"/>
    <property type="molecule type" value="Transcribed_RNA"/>
</dbReference>
<sequence length="318" mass="35800">NTAHHAFTLSKEATAVLSSALQSGGDFRLFDHKDKVGQTQAASRKRLGEEKKEVSRQIIDQLAPNQKRILHRIREGRASQWLTVTPIAADGLDLSPLQFRDALSLRYGHQPADLPGTCDGCEAPFDMTHALNCKKGGLVKHGHDQLRDDCARLAHLAWQQVSLEPVLRESSENETALVADIGIHGVWDGERVAFFDHRIINADAPSYRTQTWESLSRSAAREKHLKYNRAAEDRRGSFTPLVCSCDGVLHIEYETFLKRMANTLSEKWNKSLSWVTSWVRVKTQMSVIRAVSLRLRGSRRSMRTLVMEDGAALPFIHQ</sequence>
<reference evidence="1" key="1">
    <citation type="submission" date="2014-09" db="EMBL/GenBank/DDBJ databases">
        <authorList>
            <person name="Magalhaes I.L.F."/>
            <person name="Oliveira U."/>
            <person name="Santos F.R."/>
            <person name="Vidigal T.H.D.A."/>
            <person name="Brescovit A.D."/>
            <person name="Santos A.J."/>
        </authorList>
    </citation>
    <scope>NUCLEOTIDE SEQUENCE</scope>
</reference>
<organism evidence="1">
    <name type="scientific">Lygus hesperus</name>
    <name type="common">Western plant bug</name>
    <dbReference type="NCBI Taxonomy" id="30085"/>
    <lineage>
        <taxon>Eukaryota</taxon>
        <taxon>Metazoa</taxon>
        <taxon>Ecdysozoa</taxon>
        <taxon>Arthropoda</taxon>
        <taxon>Hexapoda</taxon>
        <taxon>Insecta</taxon>
        <taxon>Pterygota</taxon>
        <taxon>Neoptera</taxon>
        <taxon>Paraneoptera</taxon>
        <taxon>Hemiptera</taxon>
        <taxon>Heteroptera</taxon>
        <taxon>Panheteroptera</taxon>
        <taxon>Cimicomorpha</taxon>
        <taxon>Miridae</taxon>
        <taxon>Mirini</taxon>
        <taxon>Lygus</taxon>
    </lineage>
</organism>
<evidence type="ECO:0000313" key="1">
    <source>
        <dbReference type="EMBL" id="JAG52695.1"/>
    </source>
</evidence>
<proteinExistence type="predicted"/>
<accession>A0A0K8SIS0</accession>
<dbReference type="AlphaFoldDB" id="A0A0K8SIS0"/>